<dbReference type="AlphaFoldDB" id="A0A1C5HQ61"/>
<proteinExistence type="predicted"/>
<evidence type="ECO:0000313" key="3">
    <source>
        <dbReference type="Proteomes" id="UP000198210"/>
    </source>
</evidence>
<dbReference type="Proteomes" id="UP000198210">
    <property type="component" value="Chromosome I"/>
</dbReference>
<feature type="transmembrane region" description="Helical" evidence="1">
    <location>
        <begin position="20"/>
        <end position="36"/>
    </location>
</feature>
<evidence type="ECO:0000313" key="2">
    <source>
        <dbReference type="EMBL" id="SCG48057.1"/>
    </source>
</evidence>
<accession>A0A1C5HQ61</accession>
<keyword evidence="1" id="KW-1133">Transmembrane helix</keyword>
<reference evidence="2 3" key="1">
    <citation type="submission" date="2016-06" db="EMBL/GenBank/DDBJ databases">
        <authorList>
            <person name="Kjaerup R.B."/>
            <person name="Dalgaard T.S."/>
            <person name="Juul-Madsen H.R."/>
        </authorList>
    </citation>
    <scope>NUCLEOTIDE SEQUENCE [LARGE SCALE GENOMIC DNA]</scope>
    <source>
        <strain evidence="2 3">DSM 45097</strain>
    </source>
</reference>
<feature type="transmembrane region" description="Helical" evidence="1">
    <location>
        <begin position="115"/>
        <end position="133"/>
    </location>
</feature>
<name>A0A1C5HQ61_9ACTN</name>
<sequence length="135" mass="14751">MEHSHERFTAASRSWDRPLVTVPALVGVALVGGQLPSFSTPATLWTLGAGAVLIWLGLDRRVSRRPAAPRLPAGAGWWLLPVAVFALFEAVTFVADAGHEFPTFSRLMDPVLEHPTARSAAWLAWLVAFWGLARR</sequence>
<gene>
    <name evidence="2" type="ORF">GA0074704_2129</name>
</gene>
<protein>
    <submittedName>
        <fullName evidence="2">Uncharacterized protein</fullName>
    </submittedName>
</protein>
<dbReference type="EMBL" id="LT607751">
    <property type="protein sequence ID" value="SCG48057.1"/>
    <property type="molecule type" value="Genomic_DNA"/>
</dbReference>
<keyword evidence="3" id="KW-1185">Reference proteome</keyword>
<keyword evidence="1" id="KW-0812">Transmembrane</keyword>
<evidence type="ECO:0000256" key="1">
    <source>
        <dbReference type="SAM" id="Phobius"/>
    </source>
</evidence>
<dbReference type="RefSeq" id="WP_088970347.1">
    <property type="nucleotide sequence ID" value="NZ_JBHLYF010000022.1"/>
</dbReference>
<feature type="transmembrane region" description="Helical" evidence="1">
    <location>
        <begin position="42"/>
        <end position="58"/>
    </location>
</feature>
<feature type="transmembrane region" description="Helical" evidence="1">
    <location>
        <begin position="78"/>
        <end position="95"/>
    </location>
</feature>
<keyword evidence="1" id="KW-0472">Membrane</keyword>
<organism evidence="2 3">
    <name type="scientific">Micromonospora siamensis</name>
    <dbReference type="NCBI Taxonomy" id="299152"/>
    <lineage>
        <taxon>Bacteria</taxon>
        <taxon>Bacillati</taxon>
        <taxon>Actinomycetota</taxon>
        <taxon>Actinomycetes</taxon>
        <taxon>Micromonosporales</taxon>
        <taxon>Micromonosporaceae</taxon>
        <taxon>Micromonospora</taxon>
    </lineage>
</organism>